<dbReference type="OrthoDB" id="1923844at2759"/>
<dbReference type="InterPro" id="IPR039556">
    <property type="entry name" value="ICL/PEPM"/>
</dbReference>
<dbReference type="Proteomes" id="UP000070544">
    <property type="component" value="Unassembled WGS sequence"/>
</dbReference>
<proteinExistence type="predicted"/>
<dbReference type="EMBL" id="KQ965733">
    <property type="protein sequence ID" value="KXS21146.1"/>
    <property type="molecule type" value="Genomic_DNA"/>
</dbReference>
<gene>
    <name evidence="1" type="ORF">M427DRAFT_93795</name>
</gene>
<dbReference type="OMA" id="IAHACSY"/>
<dbReference type="Gene3D" id="3.20.20.60">
    <property type="entry name" value="Phosphoenolpyruvate-binding domains"/>
    <property type="match status" value="1"/>
</dbReference>
<evidence type="ECO:0000313" key="1">
    <source>
        <dbReference type="EMBL" id="KXS21146.1"/>
    </source>
</evidence>
<dbReference type="GO" id="GO:0003824">
    <property type="term" value="F:catalytic activity"/>
    <property type="evidence" value="ECO:0007669"/>
    <property type="project" value="InterPro"/>
</dbReference>
<accession>A0A139AWN4</accession>
<dbReference type="AlphaFoldDB" id="A0A139AWN4"/>
<dbReference type="InterPro" id="IPR040442">
    <property type="entry name" value="Pyrv_kinase-like_dom_sf"/>
</dbReference>
<dbReference type="CDD" id="cd00377">
    <property type="entry name" value="ICL_PEPM"/>
    <property type="match status" value="1"/>
</dbReference>
<keyword evidence="2" id="KW-1185">Reference proteome</keyword>
<dbReference type="SUPFAM" id="SSF51621">
    <property type="entry name" value="Phosphoenolpyruvate/pyruvate domain"/>
    <property type="match status" value="1"/>
</dbReference>
<dbReference type="Pfam" id="PF13714">
    <property type="entry name" value="PEP_mutase"/>
    <property type="match status" value="1"/>
</dbReference>
<dbReference type="PANTHER" id="PTHR42905:SF2">
    <property type="entry name" value="PHOSPHOENOLPYRUVATE CARBOXYLASE FAMILY PROTEIN"/>
    <property type="match status" value="1"/>
</dbReference>
<sequence length="269" mass="29266">MLPVREDALSARLIEKAGYPASFMTGYGLAATKGYPDTGLVSYKEVLDIVQGIASVTTIPVIADADTGYGNPMNLKRTVSGFAQAMVGGIMIEDQVFPKRCGHTKGKAIVSREEAFARIRAAVDARKESGIDIFIMARTDARGTDSLDEAIYRCQKFHELGADMTFLEAPRSLEEMERLCKEIPGFKCCNVVEGGLTPVLPTPALAKLGYVVAIHPVTIFSAAIKAMSDMLEAMKDDTAEGIEKTKESILDFKDLSRVVGFDDYYKEEG</sequence>
<evidence type="ECO:0000313" key="2">
    <source>
        <dbReference type="Proteomes" id="UP000070544"/>
    </source>
</evidence>
<reference evidence="1 2" key="1">
    <citation type="journal article" date="2015" name="Genome Biol. Evol.">
        <title>Phylogenomic analyses indicate that early fungi evolved digesting cell walls of algal ancestors of land plants.</title>
        <authorList>
            <person name="Chang Y."/>
            <person name="Wang S."/>
            <person name="Sekimoto S."/>
            <person name="Aerts A.L."/>
            <person name="Choi C."/>
            <person name="Clum A."/>
            <person name="LaButti K.M."/>
            <person name="Lindquist E.A."/>
            <person name="Yee Ngan C."/>
            <person name="Ohm R.A."/>
            <person name="Salamov A.A."/>
            <person name="Grigoriev I.V."/>
            <person name="Spatafora J.W."/>
            <person name="Berbee M.L."/>
        </authorList>
    </citation>
    <scope>NUCLEOTIDE SEQUENCE [LARGE SCALE GENOMIC DNA]</scope>
    <source>
        <strain evidence="1 2">JEL478</strain>
    </source>
</reference>
<organism evidence="1 2">
    <name type="scientific">Gonapodya prolifera (strain JEL478)</name>
    <name type="common">Monoblepharis prolifera</name>
    <dbReference type="NCBI Taxonomy" id="1344416"/>
    <lineage>
        <taxon>Eukaryota</taxon>
        <taxon>Fungi</taxon>
        <taxon>Fungi incertae sedis</taxon>
        <taxon>Chytridiomycota</taxon>
        <taxon>Chytridiomycota incertae sedis</taxon>
        <taxon>Monoblepharidomycetes</taxon>
        <taxon>Monoblepharidales</taxon>
        <taxon>Gonapodyaceae</taxon>
        <taxon>Gonapodya</taxon>
    </lineage>
</organism>
<dbReference type="PANTHER" id="PTHR42905">
    <property type="entry name" value="PHOSPHOENOLPYRUVATE CARBOXYLASE"/>
    <property type="match status" value="1"/>
</dbReference>
<protein>
    <submittedName>
        <fullName evidence="1">Putative carboxyvinyl-carboxyphosphonate phosphorylmutase</fullName>
    </submittedName>
</protein>
<dbReference type="InterPro" id="IPR015813">
    <property type="entry name" value="Pyrv/PenolPyrv_kinase-like_dom"/>
</dbReference>
<dbReference type="STRING" id="1344416.A0A139AWN4"/>
<name>A0A139AWN4_GONPJ</name>